<keyword evidence="8" id="KW-0406">Ion transport</keyword>
<evidence type="ECO:0000256" key="12">
    <source>
        <dbReference type="ARBA" id="ARBA00023303"/>
    </source>
</evidence>
<feature type="transmembrane region" description="Helical" evidence="15">
    <location>
        <begin position="211"/>
        <end position="229"/>
    </location>
</feature>
<evidence type="ECO:0000256" key="4">
    <source>
        <dbReference type="ARBA" id="ARBA00022606"/>
    </source>
</evidence>
<keyword evidence="13" id="KW-0844">Vision</keyword>
<evidence type="ECO:0000256" key="10">
    <source>
        <dbReference type="ARBA" id="ARBA00023149"/>
    </source>
</evidence>
<dbReference type="Gene3D" id="1.20.5.300">
    <property type="match status" value="1"/>
</dbReference>
<dbReference type="Pfam" id="PF00520">
    <property type="entry name" value="Ion_trans"/>
    <property type="match status" value="1"/>
</dbReference>
<dbReference type="PANTHER" id="PTHR45638:SF9">
    <property type="entry name" value="CYCLIC NUCLEOTIDE-GATED CHANNEL ROD PHOTORECEPTOR SUBUNIT ALPHA"/>
    <property type="match status" value="1"/>
</dbReference>
<evidence type="ECO:0000256" key="9">
    <source>
        <dbReference type="ARBA" id="ARBA00023136"/>
    </source>
</evidence>
<feature type="transmembrane region" description="Helical" evidence="15">
    <location>
        <begin position="283"/>
        <end position="305"/>
    </location>
</feature>
<reference evidence="17" key="1">
    <citation type="submission" date="2025-08" db="UniProtKB">
        <authorList>
            <consortium name="Ensembl"/>
        </authorList>
    </citation>
    <scope>IDENTIFICATION</scope>
</reference>
<comment type="subcellular location">
    <subcellularLocation>
        <location evidence="1">Membrane</location>
        <topology evidence="1">Multi-pass membrane protein</topology>
    </subcellularLocation>
</comment>
<keyword evidence="5 15" id="KW-0812">Transmembrane</keyword>
<evidence type="ECO:0000313" key="18">
    <source>
        <dbReference type="Proteomes" id="UP000472270"/>
    </source>
</evidence>
<evidence type="ECO:0000256" key="8">
    <source>
        <dbReference type="ARBA" id="ARBA00023065"/>
    </source>
</evidence>
<evidence type="ECO:0000256" key="7">
    <source>
        <dbReference type="ARBA" id="ARBA00022989"/>
    </source>
</evidence>
<name>A0A673G6A7_9TELE</name>
<dbReference type="InterPro" id="IPR018488">
    <property type="entry name" value="cNMP-bd_CS"/>
</dbReference>
<dbReference type="GO" id="GO:0017071">
    <property type="term" value="C:intracellular cyclic nucleotide activated cation channel complex"/>
    <property type="evidence" value="ECO:0007669"/>
    <property type="project" value="TreeGrafter"/>
</dbReference>
<dbReference type="InterPro" id="IPR014710">
    <property type="entry name" value="RmlC-like_jellyroll"/>
</dbReference>
<dbReference type="SUPFAM" id="SSF51206">
    <property type="entry name" value="cAMP-binding domain-like"/>
    <property type="match status" value="1"/>
</dbReference>
<dbReference type="Gene3D" id="1.10.287.630">
    <property type="entry name" value="Helix hairpin bin"/>
    <property type="match status" value="1"/>
</dbReference>
<dbReference type="PROSITE" id="PS00889">
    <property type="entry name" value="CNMP_BINDING_2"/>
    <property type="match status" value="1"/>
</dbReference>
<dbReference type="InterPro" id="IPR032406">
    <property type="entry name" value="CLZ_dom"/>
</dbReference>
<keyword evidence="9 15" id="KW-0472">Membrane</keyword>
<evidence type="ECO:0000256" key="15">
    <source>
        <dbReference type="SAM" id="Phobius"/>
    </source>
</evidence>
<keyword evidence="6" id="KW-0547">Nucleotide-binding</keyword>
<dbReference type="Ensembl" id="ENSSRHT00000009500.1">
    <property type="protein sequence ID" value="ENSSRHP00000009209.1"/>
    <property type="gene ID" value="ENSSRHG00000005319.1"/>
</dbReference>
<keyword evidence="7 15" id="KW-1133">Transmembrane helix</keyword>
<gene>
    <name evidence="17" type="primary">cnga1b</name>
</gene>
<dbReference type="GO" id="GO:0007601">
    <property type="term" value="P:visual perception"/>
    <property type="evidence" value="ECO:0007669"/>
    <property type="project" value="UniProtKB-KW"/>
</dbReference>
<keyword evidence="18" id="KW-1185">Reference proteome</keyword>
<dbReference type="SUPFAM" id="SSF81324">
    <property type="entry name" value="Voltage-gated potassium channels"/>
    <property type="match status" value="1"/>
</dbReference>
<keyword evidence="11" id="KW-1071">Ligand-gated ion channel</keyword>
<evidence type="ECO:0000259" key="16">
    <source>
        <dbReference type="PROSITE" id="PS50042"/>
    </source>
</evidence>
<dbReference type="SMART" id="SM00100">
    <property type="entry name" value="cNMP"/>
    <property type="match status" value="1"/>
</dbReference>
<keyword evidence="4" id="KW-0716">Sensory transduction</keyword>
<keyword evidence="12" id="KW-0407">Ion channel</keyword>
<evidence type="ECO:0000256" key="11">
    <source>
        <dbReference type="ARBA" id="ARBA00023286"/>
    </source>
</evidence>
<dbReference type="FunFam" id="1.10.287.70:FF:000030">
    <property type="entry name" value="Cyclic nucleotide-gated channel alpha 3"/>
    <property type="match status" value="1"/>
</dbReference>
<dbReference type="AlphaFoldDB" id="A0A673G6A7"/>
<evidence type="ECO:0000256" key="2">
    <source>
        <dbReference type="ARBA" id="ARBA00022448"/>
    </source>
</evidence>
<dbReference type="PROSITE" id="PS50042">
    <property type="entry name" value="CNMP_BINDING_3"/>
    <property type="match status" value="1"/>
</dbReference>
<accession>A0A673G6A7</accession>
<dbReference type="FunFam" id="1.20.5.300:FF:000002">
    <property type="entry name" value="Cyclic nucleotide-gated channel alpha 3"/>
    <property type="match status" value="1"/>
</dbReference>
<evidence type="ECO:0000256" key="6">
    <source>
        <dbReference type="ARBA" id="ARBA00022741"/>
    </source>
</evidence>
<dbReference type="GO" id="GO:0005886">
    <property type="term" value="C:plasma membrane"/>
    <property type="evidence" value="ECO:0007669"/>
    <property type="project" value="TreeGrafter"/>
</dbReference>
<dbReference type="InterPro" id="IPR005821">
    <property type="entry name" value="Ion_trans_dom"/>
</dbReference>
<evidence type="ECO:0000256" key="5">
    <source>
        <dbReference type="ARBA" id="ARBA00022692"/>
    </source>
</evidence>
<dbReference type="GO" id="GO:0030553">
    <property type="term" value="F:cGMP binding"/>
    <property type="evidence" value="ECO:0007669"/>
    <property type="project" value="TreeGrafter"/>
</dbReference>
<organism evidence="17 18">
    <name type="scientific">Sinocyclocheilus rhinocerous</name>
    <dbReference type="NCBI Taxonomy" id="307959"/>
    <lineage>
        <taxon>Eukaryota</taxon>
        <taxon>Metazoa</taxon>
        <taxon>Chordata</taxon>
        <taxon>Craniata</taxon>
        <taxon>Vertebrata</taxon>
        <taxon>Euteleostomi</taxon>
        <taxon>Actinopterygii</taxon>
        <taxon>Neopterygii</taxon>
        <taxon>Teleostei</taxon>
        <taxon>Ostariophysi</taxon>
        <taxon>Cypriniformes</taxon>
        <taxon>Cyprinidae</taxon>
        <taxon>Cyprininae</taxon>
        <taxon>Sinocyclocheilus</taxon>
    </lineage>
</organism>
<feature type="domain" description="Cyclic nucleotide-binding" evidence="16">
    <location>
        <begin position="387"/>
        <end position="493"/>
    </location>
</feature>
<dbReference type="FunFam" id="1.10.287.630:FF:000001">
    <property type="entry name" value="Cyclic nucleotide-gated channel alpha 3"/>
    <property type="match status" value="1"/>
</dbReference>
<feature type="transmembrane region" description="Helical" evidence="15">
    <location>
        <begin position="73"/>
        <end position="93"/>
    </location>
</feature>
<dbReference type="PROSITE" id="PS00888">
    <property type="entry name" value="CNMP_BINDING_1"/>
    <property type="match status" value="1"/>
</dbReference>
<dbReference type="Pfam" id="PF00027">
    <property type="entry name" value="cNMP_binding"/>
    <property type="match status" value="1"/>
</dbReference>
<dbReference type="Gene3D" id="2.60.120.10">
    <property type="entry name" value="Jelly Rolls"/>
    <property type="match status" value="1"/>
</dbReference>
<feature type="region of interest" description="Disordered" evidence="14">
    <location>
        <begin position="29"/>
        <end position="60"/>
    </location>
</feature>
<keyword evidence="10" id="KW-0114">cAMP</keyword>
<dbReference type="CDD" id="cd00038">
    <property type="entry name" value="CAP_ED"/>
    <property type="match status" value="1"/>
</dbReference>
<dbReference type="InterPro" id="IPR050866">
    <property type="entry name" value="CNG_cation_channel"/>
</dbReference>
<sequence length="600" mass="69525">MSARVRPVDPPTFHLEGVEQVAMATEDIMKKEKKEKKEKEKKKETEEKEKEKEKERKEQPKEIEVVDPAGNMYYNWLFVITCPVMYNWILIIARACFEELQTDYLMLWFILDYLSDLMYVLDMVFRTRTGYLEQGLLVKDEKKLRDRYMQSVQFKLDLASMVPTDIFYFYFGLNYPEIRMNKLLRVNRLFEFFQRTETRTNFPNVFRISNLVMYIVIIIHWNACMYYSFSKAIGFGSDAFVYPDPSDPEFSRLVRKYAYSMYWSTLTLTTIGETPPPVKNSEYFFVVMDFLVGVLIFATIVGNVGSMITNANAARADFQARIDAIKQYMSFRKVTKDLEKRVIKWFDYLWTNKKAVDEREVLKYLPDKLRAEVAINVHLDTLKKVRIFADCEAGLLVELVLKLQPQVYSPGDYICKKGDIGREMYIIKEGKLAVVADDGVTQFVVLSDGSYFGEISILNIKGSRAGNRRTANIRSIGYSDLFCLSKDDLMEALTEYPDAKAMLEEKGRQILMKDNLLNLELAKQGPDPKDMEEKVIKIGSVLDVLQTRFARLLAEHEAAQGKLKKRVTKLEKKITDSSGAALSEMLDPELATAEKKEEKE</sequence>
<dbReference type="Gene3D" id="1.10.287.70">
    <property type="match status" value="1"/>
</dbReference>
<dbReference type="InterPro" id="IPR018490">
    <property type="entry name" value="cNMP-bd_dom_sf"/>
</dbReference>
<feature type="transmembrane region" description="Helical" evidence="15">
    <location>
        <begin position="105"/>
        <end position="125"/>
    </location>
</feature>
<dbReference type="GO" id="GO:0005222">
    <property type="term" value="F:intracellularly cAMP-activated cation channel activity"/>
    <property type="evidence" value="ECO:0007669"/>
    <property type="project" value="TreeGrafter"/>
</dbReference>
<evidence type="ECO:0000256" key="14">
    <source>
        <dbReference type="SAM" id="MobiDB-lite"/>
    </source>
</evidence>
<evidence type="ECO:0000256" key="13">
    <source>
        <dbReference type="ARBA" id="ARBA00023305"/>
    </source>
</evidence>
<dbReference type="Pfam" id="PF16526">
    <property type="entry name" value="CLZ"/>
    <property type="match status" value="1"/>
</dbReference>
<dbReference type="FunFam" id="2.60.120.10:FF:000002">
    <property type="entry name" value="Cyclic nucleotide gated channel alpha 1a"/>
    <property type="match status" value="1"/>
</dbReference>
<dbReference type="GO" id="GO:0044877">
    <property type="term" value="F:protein-containing complex binding"/>
    <property type="evidence" value="ECO:0007669"/>
    <property type="project" value="TreeGrafter"/>
</dbReference>
<dbReference type="InterPro" id="IPR000595">
    <property type="entry name" value="cNMP-bd_dom"/>
</dbReference>
<reference evidence="17" key="2">
    <citation type="submission" date="2025-09" db="UniProtKB">
        <authorList>
            <consortium name="Ensembl"/>
        </authorList>
    </citation>
    <scope>IDENTIFICATION</scope>
</reference>
<dbReference type="GO" id="GO:0005223">
    <property type="term" value="F:intracellularly cGMP-activated cation channel activity"/>
    <property type="evidence" value="ECO:0007669"/>
    <property type="project" value="TreeGrafter"/>
</dbReference>
<evidence type="ECO:0000256" key="3">
    <source>
        <dbReference type="ARBA" id="ARBA00022566"/>
    </source>
</evidence>
<feature type="region of interest" description="Disordered" evidence="14">
    <location>
        <begin position="577"/>
        <end position="600"/>
    </location>
</feature>
<evidence type="ECO:0000256" key="1">
    <source>
        <dbReference type="ARBA" id="ARBA00004141"/>
    </source>
</evidence>
<dbReference type="Proteomes" id="UP000472270">
    <property type="component" value="Unassembled WGS sequence"/>
</dbReference>
<keyword evidence="2" id="KW-0813">Transport</keyword>
<protein>
    <submittedName>
        <fullName evidence="17">Cyclic nucleotide-gated channel rod photoreceptor subunit alpha-like</fullName>
    </submittedName>
</protein>
<keyword evidence="3" id="KW-0116">cAMP-binding</keyword>
<dbReference type="GO" id="GO:0030552">
    <property type="term" value="F:cAMP binding"/>
    <property type="evidence" value="ECO:0007669"/>
    <property type="project" value="UniProtKB-KW"/>
</dbReference>
<evidence type="ECO:0000313" key="17">
    <source>
        <dbReference type="Ensembl" id="ENSSRHP00000009209.1"/>
    </source>
</evidence>
<dbReference type="PANTHER" id="PTHR45638">
    <property type="entry name" value="CYCLIC NUCLEOTIDE-GATED CATION CHANNEL SUBUNIT A"/>
    <property type="match status" value="1"/>
</dbReference>
<proteinExistence type="predicted"/>